<dbReference type="InterPro" id="IPR019888">
    <property type="entry name" value="Tscrpt_reg_AsnC-like"/>
</dbReference>
<dbReference type="PRINTS" id="PR00033">
    <property type="entry name" value="HTHASNC"/>
</dbReference>
<keyword evidence="1" id="KW-0805">Transcription regulation</keyword>
<keyword evidence="3" id="KW-0804">Transcription</keyword>
<evidence type="ECO:0000256" key="1">
    <source>
        <dbReference type="ARBA" id="ARBA00023015"/>
    </source>
</evidence>
<dbReference type="GO" id="GO:0043565">
    <property type="term" value="F:sequence-specific DNA binding"/>
    <property type="evidence" value="ECO:0007669"/>
    <property type="project" value="InterPro"/>
</dbReference>
<evidence type="ECO:0000256" key="3">
    <source>
        <dbReference type="ARBA" id="ARBA00023163"/>
    </source>
</evidence>
<sequence length="156" mass="17171">MQLDRVDRKLLGALVTNGRATQMELGEAAGLSPSAAARRQKALEDEGILRGYRADVNLRKLGLGATVMVTITLDSQSEEAMAAFEAAVVNSPSTIRCHLMSGRNDYLLVVRAASIEDYEIIHRQEIARLPRVARIETAFALREVVNRAVPPRLFDI</sequence>
<evidence type="ECO:0000259" key="4">
    <source>
        <dbReference type="PROSITE" id="PS50956"/>
    </source>
</evidence>
<dbReference type="GO" id="GO:0043200">
    <property type="term" value="P:response to amino acid"/>
    <property type="evidence" value="ECO:0007669"/>
    <property type="project" value="TreeGrafter"/>
</dbReference>
<accession>A0A426RVE6</accession>
<evidence type="ECO:0000256" key="2">
    <source>
        <dbReference type="ARBA" id="ARBA00023125"/>
    </source>
</evidence>
<dbReference type="InterPro" id="IPR036388">
    <property type="entry name" value="WH-like_DNA-bd_sf"/>
</dbReference>
<dbReference type="Gene3D" id="3.30.70.920">
    <property type="match status" value="1"/>
</dbReference>
<evidence type="ECO:0000313" key="5">
    <source>
        <dbReference type="EMBL" id="RRQ52891.1"/>
    </source>
</evidence>
<dbReference type="RefSeq" id="WP_125230902.1">
    <property type="nucleotide sequence ID" value="NZ_RWJI01000001.1"/>
</dbReference>
<dbReference type="InterPro" id="IPR000485">
    <property type="entry name" value="AsnC-type_HTH_dom"/>
</dbReference>
<dbReference type="PANTHER" id="PTHR30154">
    <property type="entry name" value="LEUCINE-RESPONSIVE REGULATORY PROTEIN"/>
    <property type="match status" value="1"/>
</dbReference>
<proteinExistence type="predicted"/>
<reference evidence="5 6" key="1">
    <citation type="submission" date="2018-12" db="EMBL/GenBank/DDBJ databases">
        <authorList>
            <person name="Kim S.-J."/>
            <person name="Jung G.-Y."/>
        </authorList>
    </citation>
    <scope>NUCLEOTIDE SEQUENCE [LARGE SCALE GENOMIC DNA]</scope>
    <source>
        <strain evidence="5 6">03SU3-P</strain>
    </source>
</reference>
<dbReference type="Gene3D" id="1.10.10.10">
    <property type="entry name" value="Winged helix-like DNA-binding domain superfamily/Winged helix DNA-binding domain"/>
    <property type="match status" value="1"/>
</dbReference>
<gene>
    <name evidence="5" type="ORF">D7D48_05900</name>
</gene>
<dbReference type="SUPFAM" id="SSF54909">
    <property type="entry name" value="Dimeric alpha+beta barrel"/>
    <property type="match status" value="1"/>
</dbReference>
<keyword evidence="2" id="KW-0238">DNA-binding</keyword>
<organism evidence="5 6">
    <name type="scientific">Sphingorhabdus wooponensis</name>
    <dbReference type="NCBI Taxonomy" id="940136"/>
    <lineage>
        <taxon>Bacteria</taxon>
        <taxon>Pseudomonadati</taxon>
        <taxon>Pseudomonadota</taxon>
        <taxon>Alphaproteobacteria</taxon>
        <taxon>Sphingomonadales</taxon>
        <taxon>Sphingomonadaceae</taxon>
        <taxon>Sphingorhabdus</taxon>
    </lineage>
</organism>
<dbReference type="PROSITE" id="PS50956">
    <property type="entry name" value="HTH_ASNC_2"/>
    <property type="match status" value="1"/>
</dbReference>
<dbReference type="OrthoDB" id="9813313at2"/>
<dbReference type="SMART" id="SM00344">
    <property type="entry name" value="HTH_ASNC"/>
    <property type="match status" value="1"/>
</dbReference>
<dbReference type="GO" id="GO:0005829">
    <property type="term" value="C:cytosol"/>
    <property type="evidence" value="ECO:0007669"/>
    <property type="project" value="TreeGrafter"/>
</dbReference>
<dbReference type="SUPFAM" id="SSF46785">
    <property type="entry name" value="Winged helix' DNA-binding domain"/>
    <property type="match status" value="1"/>
</dbReference>
<protein>
    <submittedName>
        <fullName evidence="5">Lrp/AsnC family transcriptional regulator</fullName>
    </submittedName>
</protein>
<dbReference type="Proteomes" id="UP000268553">
    <property type="component" value="Unassembled WGS sequence"/>
</dbReference>
<evidence type="ECO:0000313" key="6">
    <source>
        <dbReference type="Proteomes" id="UP000268553"/>
    </source>
</evidence>
<dbReference type="InterPro" id="IPR011008">
    <property type="entry name" value="Dimeric_a/b-barrel"/>
</dbReference>
<comment type="caution">
    <text evidence="5">The sequence shown here is derived from an EMBL/GenBank/DDBJ whole genome shotgun (WGS) entry which is preliminary data.</text>
</comment>
<keyword evidence="6" id="KW-1185">Reference proteome</keyword>
<name>A0A426RVE6_9SPHN</name>
<dbReference type="Pfam" id="PF01037">
    <property type="entry name" value="AsnC_trans_reg"/>
    <property type="match status" value="1"/>
</dbReference>
<feature type="domain" description="HTH asnC-type" evidence="4">
    <location>
        <begin position="3"/>
        <end position="64"/>
    </location>
</feature>
<dbReference type="PANTHER" id="PTHR30154:SF46">
    <property type="entry name" value="TRANSCRIPTIONAL REGULATORY PROTEIN"/>
    <property type="match status" value="1"/>
</dbReference>
<dbReference type="Pfam" id="PF13404">
    <property type="entry name" value="HTH_AsnC-type"/>
    <property type="match status" value="1"/>
</dbReference>
<dbReference type="AlphaFoldDB" id="A0A426RVE6"/>
<dbReference type="InterPro" id="IPR036390">
    <property type="entry name" value="WH_DNA-bd_sf"/>
</dbReference>
<dbReference type="InterPro" id="IPR019887">
    <property type="entry name" value="Tscrpt_reg_AsnC/Lrp_C"/>
</dbReference>
<dbReference type="EMBL" id="RWJI01000001">
    <property type="protein sequence ID" value="RRQ52891.1"/>
    <property type="molecule type" value="Genomic_DNA"/>
</dbReference>